<name>A0A1V2UEZ7_ENTMU</name>
<comment type="caution">
    <text evidence="1">The sequence shown here is derived from an EMBL/GenBank/DDBJ whole genome shotgun (WGS) entry which is preliminary data.</text>
</comment>
<dbReference type="RefSeq" id="WP_077151883.1">
    <property type="nucleotide sequence ID" value="NZ_CABMMO010000012.1"/>
</dbReference>
<sequence length="110" mass="12656">MSYMGTLSVEDIYYYGSRCTATVKVTKKIATGQHKTVVQAKRYVLQKDRALEEMVYYIGKQKQVLLKDPISLKELYPRIKYVYDKNGVLIGRRRNGVLRCTAKGMGRLIS</sequence>
<accession>A0A1V2UEZ7</accession>
<dbReference type="AlphaFoldDB" id="A0A1V2UEZ7"/>
<protein>
    <submittedName>
        <fullName evidence="1">Conjugal transfer protein TraE</fullName>
    </submittedName>
</protein>
<evidence type="ECO:0000313" key="1">
    <source>
        <dbReference type="EMBL" id="ONN41890.1"/>
    </source>
</evidence>
<dbReference type="NCBIfam" id="NF041439">
    <property type="entry name" value="TraE_Enteroc"/>
    <property type="match status" value="1"/>
</dbReference>
<gene>
    <name evidence="1" type="ORF">BTN92_12085</name>
</gene>
<evidence type="ECO:0000313" key="2">
    <source>
        <dbReference type="Proteomes" id="UP000189299"/>
    </source>
</evidence>
<proteinExistence type="predicted"/>
<reference evidence="1 2" key="1">
    <citation type="submission" date="2016-12" db="EMBL/GenBank/DDBJ databases">
        <authorList>
            <person name="Song W.-J."/>
            <person name="Kurnit D.M."/>
        </authorList>
    </citation>
    <scope>NUCLEOTIDE SEQUENCE [LARGE SCALE GENOMIC DNA]</scope>
    <source>
        <strain evidence="1 2">CGB1038-1_S1</strain>
    </source>
</reference>
<dbReference type="Proteomes" id="UP000189299">
    <property type="component" value="Unassembled WGS sequence"/>
</dbReference>
<dbReference type="EMBL" id="MSTR01000012">
    <property type="protein sequence ID" value="ONN41890.1"/>
    <property type="molecule type" value="Genomic_DNA"/>
</dbReference>
<dbReference type="OrthoDB" id="2196479at2"/>
<organism evidence="1 2">
    <name type="scientific">Enterococcus mundtii</name>
    <dbReference type="NCBI Taxonomy" id="53346"/>
    <lineage>
        <taxon>Bacteria</taxon>
        <taxon>Bacillati</taxon>
        <taxon>Bacillota</taxon>
        <taxon>Bacilli</taxon>
        <taxon>Lactobacillales</taxon>
        <taxon>Enterococcaceae</taxon>
        <taxon>Enterococcus</taxon>
    </lineage>
</organism>